<dbReference type="Proteomes" id="UP001199424">
    <property type="component" value="Unassembled WGS sequence"/>
</dbReference>
<sequence length="104" mass="11594">MNILNQLYFLAISHLPASTVATISGALESAFNNNVKPEMKAIGNIIMYIISGVLIIAFVVKGVFVWRDYRHNGGEIQWNVLLVLFICLVVVVSAPSWMWSVIGW</sequence>
<dbReference type="AlphaFoldDB" id="A0AAE3AJE8"/>
<gene>
    <name evidence="2" type="ORF">LKD31_12235</name>
</gene>
<name>A0AAE3AJE8_9FIRM</name>
<protein>
    <submittedName>
        <fullName evidence="2">DUF3852 domain-containing protein</fullName>
    </submittedName>
</protein>
<dbReference type="InterPro" id="IPR024330">
    <property type="entry name" value="DUF3852"/>
</dbReference>
<proteinExistence type="predicted"/>
<reference evidence="2" key="1">
    <citation type="submission" date="2021-10" db="EMBL/GenBank/DDBJ databases">
        <title>Anaerobic single-cell dispensing facilitates the cultivation of human gut bacteria.</title>
        <authorList>
            <person name="Afrizal A."/>
        </authorList>
    </citation>
    <scope>NUCLEOTIDE SEQUENCE</scope>
    <source>
        <strain evidence="2">CLA-AA-H250</strain>
    </source>
</reference>
<evidence type="ECO:0000313" key="3">
    <source>
        <dbReference type="Proteomes" id="UP001199424"/>
    </source>
</evidence>
<dbReference type="RefSeq" id="WP_177714061.1">
    <property type="nucleotide sequence ID" value="NZ_JAJEQC010000015.1"/>
</dbReference>
<keyword evidence="1" id="KW-1133">Transmembrane helix</keyword>
<feature type="transmembrane region" description="Helical" evidence="1">
    <location>
        <begin position="78"/>
        <end position="99"/>
    </location>
</feature>
<feature type="transmembrane region" description="Helical" evidence="1">
    <location>
        <begin position="7"/>
        <end position="25"/>
    </location>
</feature>
<keyword evidence="1" id="KW-0472">Membrane</keyword>
<comment type="caution">
    <text evidence="2">The sequence shown here is derived from an EMBL/GenBank/DDBJ whole genome shotgun (WGS) entry which is preliminary data.</text>
</comment>
<evidence type="ECO:0000256" key="1">
    <source>
        <dbReference type="SAM" id="Phobius"/>
    </source>
</evidence>
<evidence type="ECO:0000313" key="2">
    <source>
        <dbReference type="EMBL" id="MCC2137774.1"/>
    </source>
</evidence>
<keyword evidence="3" id="KW-1185">Reference proteome</keyword>
<keyword evidence="1" id="KW-0812">Transmembrane</keyword>
<accession>A0AAE3AJE8</accession>
<dbReference type="EMBL" id="JAJEQC010000015">
    <property type="protein sequence ID" value="MCC2137774.1"/>
    <property type="molecule type" value="Genomic_DNA"/>
</dbReference>
<feature type="transmembrane region" description="Helical" evidence="1">
    <location>
        <begin position="45"/>
        <end position="66"/>
    </location>
</feature>
<dbReference type="Pfam" id="PF12963">
    <property type="entry name" value="DUF3852"/>
    <property type="match status" value="1"/>
</dbReference>
<organism evidence="2 3">
    <name type="scientific">Hominenteromicrobium mulieris</name>
    <dbReference type="NCBI Taxonomy" id="2885357"/>
    <lineage>
        <taxon>Bacteria</taxon>
        <taxon>Bacillati</taxon>
        <taxon>Bacillota</taxon>
        <taxon>Clostridia</taxon>
        <taxon>Eubacteriales</taxon>
        <taxon>Oscillospiraceae</taxon>
        <taxon>Hominenteromicrobium</taxon>
    </lineage>
</organism>